<feature type="signal peptide" evidence="1">
    <location>
        <begin position="1"/>
        <end position="22"/>
    </location>
</feature>
<dbReference type="InterPro" id="IPR011467">
    <property type="entry name" value="DUF1573"/>
</dbReference>
<reference evidence="2 3" key="1">
    <citation type="submission" date="2022-04" db="EMBL/GenBank/DDBJ databases">
        <authorList>
            <person name="Ra J.-S."/>
            <person name="Kim S.-B."/>
        </authorList>
    </citation>
    <scope>NUCLEOTIDE SEQUENCE [LARGE SCALE GENOMIC DNA]</scope>
    <source>
        <strain evidence="2 3">MMS21-Er5</strain>
    </source>
</reference>
<dbReference type="Gene3D" id="2.60.40.10">
    <property type="entry name" value="Immunoglobulins"/>
    <property type="match status" value="1"/>
</dbReference>
<name>A0ABY4LTI7_9FLAO</name>
<organism evidence="2 3">
    <name type="scientific">Flavobacterium humidisoli</name>
    <dbReference type="NCBI Taxonomy" id="2937442"/>
    <lineage>
        <taxon>Bacteria</taxon>
        <taxon>Pseudomonadati</taxon>
        <taxon>Bacteroidota</taxon>
        <taxon>Flavobacteriia</taxon>
        <taxon>Flavobacteriales</taxon>
        <taxon>Flavobacteriaceae</taxon>
        <taxon>Flavobacterium</taxon>
    </lineage>
</organism>
<feature type="chain" id="PRO_5046093245" evidence="1">
    <location>
        <begin position="23"/>
        <end position="139"/>
    </location>
</feature>
<dbReference type="RefSeq" id="WP_248727884.1">
    <property type="nucleotide sequence ID" value="NZ_CP096829.1"/>
</dbReference>
<sequence length="139" mass="14516">MKMIKISMLALALGLMSFSAIAPVQSLVSENEISEATVASTIVWKAETIDVGQIPQGTPKAIVYEFKNTGKTAVVITNVQGSCGCTATDYTKEPVQPGKSAKVTATYNAANKGAFTKTVTVTTSAETTPKVLTLKGTVI</sequence>
<keyword evidence="3" id="KW-1185">Reference proteome</keyword>
<dbReference type="Proteomes" id="UP000829998">
    <property type="component" value="Chromosome"/>
</dbReference>
<protein>
    <submittedName>
        <fullName evidence="2">DUF1573 domain-containing protein</fullName>
    </submittedName>
</protein>
<gene>
    <name evidence="2" type="ORF">M0M44_23275</name>
</gene>
<proteinExistence type="predicted"/>
<keyword evidence="1" id="KW-0732">Signal</keyword>
<dbReference type="InterPro" id="IPR013783">
    <property type="entry name" value="Ig-like_fold"/>
</dbReference>
<dbReference type="PANTHER" id="PTHR37833:SF1">
    <property type="entry name" value="SIGNAL PEPTIDE PROTEIN"/>
    <property type="match status" value="1"/>
</dbReference>
<dbReference type="PANTHER" id="PTHR37833">
    <property type="entry name" value="LIPOPROTEIN-RELATED"/>
    <property type="match status" value="1"/>
</dbReference>
<dbReference type="Pfam" id="PF07610">
    <property type="entry name" value="DUF1573"/>
    <property type="match status" value="1"/>
</dbReference>
<evidence type="ECO:0000313" key="3">
    <source>
        <dbReference type="Proteomes" id="UP000829998"/>
    </source>
</evidence>
<evidence type="ECO:0000256" key="1">
    <source>
        <dbReference type="SAM" id="SignalP"/>
    </source>
</evidence>
<dbReference type="EMBL" id="CP096829">
    <property type="protein sequence ID" value="UPZ15658.1"/>
    <property type="molecule type" value="Genomic_DNA"/>
</dbReference>
<accession>A0ABY4LTI7</accession>
<evidence type="ECO:0000313" key="2">
    <source>
        <dbReference type="EMBL" id="UPZ15658.1"/>
    </source>
</evidence>